<reference evidence="3 4" key="1">
    <citation type="journal article" date="2023" name="Life. Sci Alliance">
        <title>Evolutionary insights into 3D genome organization and epigenetic landscape of Vigna mungo.</title>
        <authorList>
            <person name="Junaid A."/>
            <person name="Singh B."/>
            <person name="Bhatia S."/>
        </authorList>
    </citation>
    <scope>NUCLEOTIDE SEQUENCE [LARGE SCALE GENOMIC DNA]</scope>
    <source>
        <strain evidence="3">Urdbean</strain>
    </source>
</reference>
<feature type="region of interest" description="Disordered" evidence="1">
    <location>
        <begin position="147"/>
        <end position="167"/>
    </location>
</feature>
<dbReference type="Proteomes" id="UP001374535">
    <property type="component" value="Chromosome 6"/>
</dbReference>
<dbReference type="EMBL" id="CP144695">
    <property type="protein sequence ID" value="WVZ05852.1"/>
    <property type="molecule type" value="Genomic_DNA"/>
</dbReference>
<organism evidence="3 4">
    <name type="scientific">Vigna mungo</name>
    <name type="common">Black gram</name>
    <name type="synonym">Phaseolus mungo</name>
    <dbReference type="NCBI Taxonomy" id="3915"/>
    <lineage>
        <taxon>Eukaryota</taxon>
        <taxon>Viridiplantae</taxon>
        <taxon>Streptophyta</taxon>
        <taxon>Embryophyta</taxon>
        <taxon>Tracheophyta</taxon>
        <taxon>Spermatophyta</taxon>
        <taxon>Magnoliopsida</taxon>
        <taxon>eudicotyledons</taxon>
        <taxon>Gunneridae</taxon>
        <taxon>Pentapetalae</taxon>
        <taxon>rosids</taxon>
        <taxon>fabids</taxon>
        <taxon>Fabales</taxon>
        <taxon>Fabaceae</taxon>
        <taxon>Papilionoideae</taxon>
        <taxon>50 kb inversion clade</taxon>
        <taxon>NPAAA clade</taxon>
        <taxon>indigoferoid/millettioid clade</taxon>
        <taxon>Phaseoleae</taxon>
        <taxon>Vigna</taxon>
    </lineage>
</organism>
<protein>
    <recommendedName>
        <fullName evidence="2">Retroviral polymerase SH3-like domain-containing protein</fullName>
    </recommendedName>
</protein>
<evidence type="ECO:0000256" key="1">
    <source>
        <dbReference type="SAM" id="MobiDB-lite"/>
    </source>
</evidence>
<sequence>MGLTLLSHASLPMSFWDHAFHTAVYIINRLSSSVAPYFVPYSTLFHKEINYNFSKISGCGCFPHTQPYKTNKLQFHSTAFTFLGYSSWHKGYKCLNSNGKIFMSKDVVFDEKTFLYATQVHSWIISLGIIPFFVDFPSQHATQESPFVNIPSESNPPNESNSLFPTT</sequence>
<feature type="domain" description="Retroviral polymerase SH3-like" evidence="2">
    <location>
        <begin position="59"/>
        <end position="116"/>
    </location>
</feature>
<accession>A0AAQ3RTH7</accession>
<evidence type="ECO:0000313" key="3">
    <source>
        <dbReference type="EMBL" id="WVZ05852.1"/>
    </source>
</evidence>
<dbReference type="PANTHER" id="PTHR42648">
    <property type="entry name" value="TRANSPOSASE, PUTATIVE-RELATED"/>
    <property type="match status" value="1"/>
</dbReference>
<feature type="compositionally biased region" description="Low complexity" evidence="1">
    <location>
        <begin position="151"/>
        <end position="167"/>
    </location>
</feature>
<evidence type="ECO:0000259" key="2">
    <source>
        <dbReference type="Pfam" id="PF25597"/>
    </source>
</evidence>
<dbReference type="AlphaFoldDB" id="A0AAQ3RTH7"/>
<dbReference type="PANTHER" id="PTHR42648:SF26">
    <property type="entry name" value="INTEGRASE CATALYTIC DOMAIN-CONTAINING PROTEIN"/>
    <property type="match status" value="1"/>
</dbReference>
<dbReference type="InterPro" id="IPR039537">
    <property type="entry name" value="Retrotran_Ty1/copia-like"/>
</dbReference>
<name>A0AAQ3RTH7_VIGMU</name>
<keyword evidence="4" id="KW-1185">Reference proteome</keyword>
<proteinExistence type="predicted"/>
<gene>
    <name evidence="3" type="ORF">V8G54_019198</name>
</gene>
<dbReference type="InterPro" id="IPR057670">
    <property type="entry name" value="SH3_retrovirus"/>
</dbReference>
<dbReference type="Pfam" id="PF25597">
    <property type="entry name" value="SH3_retrovirus"/>
    <property type="match status" value="1"/>
</dbReference>
<evidence type="ECO:0000313" key="4">
    <source>
        <dbReference type="Proteomes" id="UP001374535"/>
    </source>
</evidence>